<name>A0ABX1ZYB1_9MICO</name>
<comment type="pathway">
    <text evidence="1">Glycan metabolism; L-arabinan degradation.</text>
</comment>
<keyword evidence="3 5" id="KW-0378">Hydrolase</keyword>
<dbReference type="SUPFAM" id="SSF75005">
    <property type="entry name" value="Arabinanase/levansucrase/invertase"/>
    <property type="match status" value="1"/>
</dbReference>
<comment type="similarity">
    <text evidence="2 5">Belongs to the glycosyl hydrolase 43 family.</text>
</comment>
<accession>A0ABX1ZYB1</accession>
<dbReference type="Proteomes" id="UP000757540">
    <property type="component" value="Unassembled WGS sequence"/>
</dbReference>
<dbReference type="InterPro" id="IPR000772">
    <property type="entry name" value="Ricin_B_lectin"/>
</dbReference>
<feature type="domain" description="Ricin B lectin" evidence="7">
    <location>
        <begin position="44"/>
        <end position="180"/>
    </location>
</feature>
<feature type="chain" id="PRO_5045539597" evidence="6">
    <location>
        <begin position="38"/>
        <end position="481"/>
    </location>
</feature>
<dbReference type="RefSeq" id="WP_343036190.1">
    <property type="nucleotide sequence ID" value="NZ_BAAAML010000002.1"/>
</dbReference>
<protein>
    <submittedName>
        <fullName evidence="8">Arabinan endo-1,5-alpha-L-arabinosidase</fullName>
        <ecNumber evidence="8">3.2.1.99</ecNumber>
    </submittedName>
</protein>
<evidence type="ECO:0000256" key="6">
    <source>
        <dbReference type="SAM" id="SignalP"/>
    </source>
</evidence>
<dbReference type="CDD" id="cd08998">
    <property type="entry name" value="GH43_Arb43a-like"/>
    <property type="match status" value="1"/>
</dbReference>
<evidence type="ECO:0000256" key="1">
    <source>
        <dbReference type="ARBA" id="ARBA00004834"/>
    </source>
</evidence>
<keyword evidence="4 5" id="KW-0326">Glycosidase</keyword>
<evidence type="ECO:0000256" key="5">
    <source>
        <dbReference type="RuleBase" id="RU361187"/>
    </source>
</evidence>
<comment type="caution">
    <text evidence="8">The sequence shown here is derived from an EMBL/GenBank/DDBJ whole genome shotgun (WGS) entry which is preliminary data.</text>
</comment>
<dbReference type="PANTHER" id="PTHR43301:SF3">
    <property type="entry name" value="ARABINAN ENDO-1,5-ALPHA-L-ARABINOSIDASE A-RELATED"/>
    <property type="match status" value="1"/>
</dbReference>
<keyword evidence="6" id="KW-0732">Signal</keyword>
<dbReference type="InterPro" id="IPR050727">
    <property type="entry name" value="GH43_arabinanases"/>
</dbReference>
<dbReference type="InterPro" id="IPR006710">
    <property type="entry name" value="Glyco_hydro_43"/>
</dbReference>
<dbReference type="Gene3D" id="2.115.10.20">
    <property type="entry name" value="Glycosyl hydrolase domain, family 43"/>
    <property type="match status" value="1"/>
</dbReference>
<dbReference type="PANTHER" id="PTHR43301">
    <property type="entry name" value="ARABINAN ENDO-1,5-ALPHA-L-ARABINOSIDASE"/>
    <property type="match status" value="1"/>
</dbReference>
<dbReference type="EMBL" id="JABEZU010000001">
    <property type="protein sequence ID" value="NOV95594.1"/>
    <property type="molecule type" value="Genomic_DNA"/>
</dbReference>
<dbReference type="SMART" id="SM00458">
    <property type="entry name" value="RICIN"/>
    <property type="match status" value="1"/>
</dbReference>
<organism evidence="8 9">
    <name type="scientific">Isoptericola halotolerans</name>
    <dbReference type="NCBI Taxonomy" id="300560"/>
    <lineage>
        <taxon>Bacteria</taxon>
        <taxon>Bacillati</taxon>
        <taxon>Actinomycetota</taxon>
        <taxon>Actinomycetes</taxon>
        <taxon>Micrococcales</taxon>
        <taxon>Promicromonosporaceae</taxon>
        <taxon>Isoptericola</taxon>
    </lineage>
</organism>
<evidence type="ECO:0000259" key="7">
    <source>
        <dbReference type="SMART" id="SM00458"/>
    </source>
</evidence>
<dbReference type="Gene3D" id="2.80.10.50">
    <property type="match status" value="3"/>
</dbReference>
<dbReference type="EC" id="3.2.1.99" evidence="8"/>
<keyword evidence="9" id="KW-1185">Reference proteome</keyword>
<sequence>MTARSSTIPDIRPRALLTLLVAAALVLAQSLAAPARAATVDTGTWYVLTNVHSGKAMDVYETSTADGARIGQWSRNDGAWQQWRFLDSGDGWYRLQSRHSGKVVDVSGRSTADGADGVQWRDTGAANQQFRLADSPGGAVRLINRHSGKALEVWEWSTADGARVSQFSDTGGANQQWRLTPVEAGTPASYPGPGPVTGNTGLHDPEVVQRPGGGYLVASTGPGVPLKTSADRTHWTDAGSAFPGGTPWADPYTDGSTHLWAPEIHHANGQYYLWYSASTFGSNRSAIFLATSPTGASGSWTHRGLVVESFPTNDFNAIDPALVVDENGAWWMSFGSFWSGIKMIRLDPSTGLRSGTAFHSLASRGGGAIEAPTIHRANGYYYLYTSFDSCCQGADSTYRIMVGRSTSVTGPYVDRAGVPLMDGGGTQILGSHGSIHGPGHQTVFSDTDADVLMYHYYTGSGASLLGINLLGYDGDGWPYVY</sequence>
<dbReference type="GO" id="GO:0046558">
    <property type="term" value="F:arabinan endo-1,5-alpha-L-arabinosidase activity"/>
    <property type="evidence" value="ECO:0007669"/>
    <property type="project" value="UniProtKB-EC"/>
</dbReference>
<gene>
    <name evidence="8" type="ORF">HDG69_000147</name>
</gene>
<evidence type="ECO:0000256" key="3">
    <source>
        <dbReference type="ARBA" id="ARBA00022801"/>
    </source>
</evidence>
<proteinExistence type="inferred from homology"/>
<dbReference type="InterPro" id="IPR023296">
    <property type="entry name" value="Glyco_hydro_beta-prop_sf"/>
</dbReference>
<dbReference type="Pfam" id="PF14200">
    <property type="entry name" value="RicinB_lectin_2"/>
    <property type="match status" value="2"/>
</dbReference>
<evidence type="ECO:0000256" key="2">
    <source>
        <dbReference type="ARBA" id="ARBA00009865"/>
    </source>
</evidence>
<dbReference type="Pfam" id="PF04616">
    <property type="entry name" value="Glyco_hydro_43"/>
    <property type="match status" value="1"/>
</dbReference>
<dbReference type="SUPFAM" id="SSF50370">
    <property type="entry name" value="Ricin B-like lectins"/>
    <property type="match status" value="1"/>
</dbReference>
<evidence type="ECO:0000313" key="8">
    <source>
        <dbReference type="EMBL" id="NOV95594.1"/>
    </source>
</evidence>
<dbReference type="InterPro" id="IPR035992">
    <property type="entry name" value="Ricin_B-like_lectins"/>
</dbReference>
<dbReference type="PROSITE" id="PS50231">
    <property type="entry name" value="RICIN_B_LECTIN"/>
    <property type="match status" value="1"/>
</dbReference>
<evidence type="ECO:0000256" key="4">
    <source>
        <dbReference type="ARBA" id="ARBA00023295"/>
    </source>
</evidence>
<feature type="signal peptide" evidence="6">
    <location>
        <begin position="1"/>
        <end position="37"/>
    </location>
</feature>
<evidence type="ECO:0000313" key="9">
    <source>
        <dbReference type="Proteomes" id="UP000757540"/>
    </source>
</evidence>
<reference evidence="8 9" key="1">
    <citation type="submission" date="2020-05" db="EMBL/GenBank/DDBJ databases">
        <title>Genomic Encyclopedia of Type Strains, Phase III (KMG-III): the genomes of soil and plant-associated and newly described type strains.</title>
        <authorList>
            <person name="Whitman W."/>
        </authorList>
    </citation>
    <scope>NUCLEOTIDE SEQUENCE [LARGE SCALE GENOMIC DNA]</scope>
    <source>
        <strain evidence="8 9">KCTC 19046</strain>
    </source>
</reference>